<dbReference type="PANTHER" id="PTHR13832">
    <property type="entry name" value="PROTEIN PHOSPHATASE 2C"/>
    <property type="match status" value="1"/>
</dbReference>
<proteinExistence type="inferred from homology"/>
<name>A0A067TWQ5_GALM3</name>
<dbReference type="GO" id="GO:0046872">
    <property type="term" value="F:metal ion binding"/>
    <property type="evidence" value="ECO:0007669"/>
    <property type="project" value="UniProtKB-KW"/>
</dbReference>
<comment type="similarity">
    <text evidence="3 10">Belongs to the PP2C family.</text>
</comment>
<keyword evidence="7 10" id="KW-0904">Protein phosphatase</keyword>
<accession>A0A067TWQ5</accession>
<evidence type="ECO:0000259" key="11">
    <source>
        <dbReference type="PROSITE" id="PS51746"/>
    </source>
</evidence>
<comment type="catalytic activity">
    <reaction evidence="9">
        <text>O-phospho-L-threonyl-[protein] + H2O = L-threonyl-[protein] + phosphate</text>
        <dbReference type="Rhea" id="RHEA:47004"/>
        <dbReference type="Rhea" id="RHEA-COMP:11060"/>
        <dbReference type="Rhea" id="RHEA-COMP:11605"/>
        <dbReference type="ChEBI" id="CHEBI:15377"/>
        <dbReference type="ChEBI" id="CHEBI:30013"/>
        <dbReference type="ChEBI" id="CHEBI:43474"/>
        <dbReference type="ChEBI" id="CHEBI:61977"/>
        <dbReference type="EC" id="3.1.3.16"/>
    </reaction>
    <physiologicalReaction direction="left-to-right" evidence="9">
        <dbReference type="Rhea" id="RHEA:47005"/>
    </physiologicalReaction>
</comment>
<sequence length="357" mass="40057">MGQSLSFPVMQKNTETGSDNRFLYAISEMQGWRMNMEDTHVAILDIDGNREQSNAFFAVYDGHGGSAATAKFAGQNVHKRLTSEESYREKDYEAALKKAFLGTDQDLLADKSRDTSGCTAIAALLTNDNKIYVANAGDSRSVIGIKGKVKDLSSDHKPTEYSEMERIIAAGGRIVGQRVEGNLALSRALGDFNYKKDESLGPEAQIVTANPDVTCHQITEEDEFLVLACDGIWDCLTSQQVVDYIRYHVSEGKELPEICEMLFEYCLSPVTNDGYTNGCDNMTMIIVAITHGRTKEEWYKWVTERVKSRYGYKTPNRFPALYPESQLASFRTQRIAFEERERLKALEGLKNPEPVEC</sequence>
<comment type="cofactor">
    <cofactor evidence="2">
        <name>Mg(2+)</name>
        <dbReference type="ChEBI" id="CHEBI:18420"/>
    </cofactor>
</comment>
<comment type="cofactor">
    <cofactor evidence="1">
        <name>Mn(2+)</name>
        <dbReference type="ChEBI" id="CHEBI:29035"/>
    </cofactor>
</comment>
<evidence type="ECO:0000256" key="2">
    <source>
        <dbReference type="ARBA" id="ARBA00001946"/>
    </source>
</evidence>
<keyword evidence="5" id="KW-0479">Metal-binding</keyword>
<evidence type="ECO:0000256" key="7">
    <source>
        <dbReference type="ARBA" id="ARBA00022912"/>
    </source>
</evidence>
<dbReference type="Proteomes" id="UP000027222">
    <property type="component" value="Unassembled WGS sequence"/>
</dbReference>
<evidence type="ECO:0000256" key="3">
    <source>
        <dbReference type="ARBA" id="ARBA00006702"/>
    </source>
</evidence>
<evidence type="ECO:0000256" key="9">
    <source>
        <dbReference type="ARBA" id="ARBA00048832"/>
    </source>
</evidence>
<dbReference type="CDD" id="cd00143">
    <property type="entry name" value="PP2Cc"/>
    <property type="match status" value="1"/>
</dbReference>
<feature type="domain" description="PPM-type phosphatase" evidence="11">
    <location>
        <begin position="23"/>
        <end position="289"/>
    </location>
</feature>
<dbReference type="InterPro" id="IPR000222">
    <property type="entry name" value="PP2C_BS"/>
</dbReference>
<dbReference type="InterPro" id="IPR001932">
    <property type="entry name" value="PPM-type_phosphatase-like_dom"/>
</dbReference>
<dbReference type="HOGENOM" id="CLU_013173_4_2_1"/>
<dbReference type="EMBL" id="KL142368">
    <property type="protein sequence ID" value="KDR84394.1"/>
    <property type="molecule type" value="Genomic_DNA"/>
</dbReference>
<dbReference type="STRING" id="685588.A0A067TWQ5"/>
<evidence type="ECO:0000256" key="10">
    <source>
        <dbReference type="RuleBase" id="RU003465"/>
    </source>
</evidence>
<evidence type="ECO:0000256" key="4">
    <source>
        <dbReference type="ARBA" id="ARBA00013081"/>
    </source>
</evidence>
<evidence type="ECO:0000256" key="1">
    <source>
        <dbReference type="ARBA" id="ARBA00001936"/>
    </source>
</evidence>
<dbReference type="SMART" id="SM00332">
    <property type="entry name" value="PP2Cc"/>
    <property type="match status" value="1"/>
</dbReference>
<dbReference type="SMART" id="SM00331">
    <property type="entry name" value="PP2C_SIG"/>
    <property type="match status" value="1"/>
</dbReference>
<protein>
    <recommendedName>
        <fullName evidence="4">protein-serine/threonine phosphatase</fullName>
        <ecNumber evidence="4">3.1.3.16</ecNumber>
    </recommendedName>
</protein>
<evidence type="ECO:0000313" key="12">
    <source>
        <dbReference type="EMBL" id="KDR84394.1"/>
    </source>
</evidence>
<dbReference type="OrthoDB" id="10264738at2759"/>
<evidence type="ECO:0000313" key="13">
    <source>
        <dbReference type="Proteomes" id="UP000027222"/>
    </source>
</evidence>
<dbReference type="Gene3D" id="3.60.40.10">
    <property type="entry name" value="PPM-type phosphatase domain"/>
    <property type="match status" value="1"/>
</dbReference>
<evidence type="ECO:0000256" key="8">
    <source>
        <dbReference type="ARBA" id="ARBA00023211"/>
    </source>
</evidence>
<dbReference type="AlphaFoldDB" id="A0A067TWQ5"/>
<dbReference type="PROSITE" id="PS51746">
    <property type="entry name" value="PPM_2"/>
    <property type="match status" value="1"/>
</dbReference>
<reference evidence="13" key="1">
    <citation type="journal article" date="2014" name="Proc. Natl. Acad. Sci. U.S.A.">
        <title>Extensive sampling of basidiomycete genomes demonstrates inadequacy of the white-rot/brown-rot paradigm for wood decay fungi.</title>
        <authorList>
            <person name="Riley R."/>
            <person name="Salamov A.A."/>
            <person name="Brown D.W."/>
            <person name="Nagy L.G."/>
            <person name="Floudas D."/>
            <person name="Held B.W."/>
            <person name="Levasseur A."/>
            <person name="Lombard V."/>
            <person name="Morin E."/>
            <person name="Otillar R."/>
            <person name="Lindquist E.A."/>
            <person name="Sun H."/>
            <person name="LaButti K.M."/>
            <person name="Schmutz J."/>
            <person name="Jabbour D."/>
            <person name="Luo H."/>
            <person name="Baker S.E."/>
            <person name="Pisabarro A.G."/>
            <person name="Walton J.D."/>
            <person name="Blanchette R.A."/>
            <person name="Henrissat B."/>
            <person name="Martin F."/>
            <person name="Cullen D."/>
            <person name="Hibbett D.S."/>
            <person name="Grigoriev I.V."/>
        </authorList>
    </citation>
    <scope>NUCLEOTIDE SEQUENCE [LARGE SCALE GENOMIC DNA]</scope>
    <source>
        <strain evidence="13">CBS 339.88</strain>
    </source>
</reference>
<dbReference type="SUPFAM" id="SSF81606">
    <property type="entry name" value="PP2C-like"/>
    <property type="match status" value="1"/>
</dbReference>
<organism evidence="12 13">
    <name type="scientific">Galerina marginata (strain CBS 339.88)</name>
    <dbReference type="NCBI Taxonomy" id="685588"/>
    <lineage>
        <taxon>Eukaryota</taxon>
        <taxon>Fungi</taxon>
        <taxon>Dikarya</taxon>
        <taxon>Basidiomycota</taxon>
        <taxon>Agaricomycotina</taxon>
        <taxon>Agaricomycetes</taxon>
        <taxon>Agaricomycetidae</taxon>
        <taxon>Agaricales</taxon>
        <taxon>Agaricineae</taxon>
        <taxon>Strophariaceae</taxon>
        <taxon>Galerina</taxon>
    </lineage>
</organism>
<dbReference type="EC" id="3.1.3.16" evidence="4"/>
<evidence type="ECO:0000256" key="6">
    <source>
        <dbReference type="ARBA" id="ARBA00022801"/>
    </source>
</evidence>
<keyword evidence="13" id="KW-1185">Reference proteome</keyword>
<evidence type="ECO:0000256" key="5">
    <source>
        <dbReference type="ARBA" id="ARBA00022723"/>
    </source>
</evidence>
<dbReference type="GO" id="GO:0004722">
    <property type="term" value="F:protein serine/threonine phosphatase activity"/>
    <property type="evidence" value="ECO:0007669"/>
    <property type="project" value="UniProtKB-EC"/>
</dbReference>
<dbReference type="PANTHER" id="PTHR13832:SF565">
    <property type="entry name" value="AT28366P-RELATED"/>
    <property type="match status" value="1"/>
</dbReference>
<dbReference type="PROSITE" id="PS01032">
    <property type="entry name" value="PPM_1"/>
    <property type="match status" value="1"/>
</dbReference>
<keyword evidence="6 10" id="KW-0378">Hydrolase</keyword>
<dbReference type="Pfam" id="PF00481">
    <property type="entry name" value="PP2C"/>
    <property type="match status" value="1"/>
</dbReference>
<dbReference type="InterPro" id="IPR036457">
    <property type="entry name" value="PPM-type-like_dom_sf"/>
</dbReference>
<dbReference type="FunFam" id="3.60.40.10:FF:000016">
    <property type="entry name" value="Protein phosphatase 2C"/>
    <property type="match status" value="1"/>
</dbReference>
<dbReference type="InterPro" id="IPR015655">
    <property type="entry name" value="PP2C"/>
</dbReference>
<keyword evidence="8" id="KW-0464">Manganese</keyword>
<gene>
    <name evidence="12" type="ORF">GALMADRAFT_711221</name>
</gene>